<evidence type="ECO:0000256" key="5">
    <source>
        <dbReference type="ARBA" id="ARBA00022737"/>
    </source>
</evidence>
<dbReference type="PANTHER" id="PTHR45624">
    <property type="entry name" value="MITOCHONDRIAL BASIC AMINO ACIDS TRANSPORTER-RELATED"/>
    <property type="match status" value="1"/>
</dbReference>
<dbReference type="GO" id="GO:1990575">
    <property type="term" value="P:mitochondrial L-ornithine transmembrane transport"/>
    <property type="evidence" value="ECO:0007669"/>
    <property type="project" value="TreeGrafter"/>
</dbReference>
<evidence type="ECO:0000256" key="1">
    <source>
        <dbReference type="ARBA" id="ARBA00004225"/>
    </source>
</evidence>
<dbReference type="PROSITE" id="PS50920">
    <property type="entry name" value="SOLCAR"/>
    <property type="match status" value="3"/>
</dbReference>
<name>A0AAV2HYX8_LYMST</name>
<dbReference type="EMBL" id="CAXITT010000311">
    <property type="protein sequence ID" value="CAL1538746.1"/>
    <property type="molecule type" value="Genomic_DNA"/>
</dbReference>
<dbReference type="Gene3D" id="1.50.40.10">
    <property type="entry name" value="Mitochondrial carrier domain"/>
    <property type="match status" value="2"/>
</dbReference>
<dbReference type="Pfam" id="PF00153">
    <property type="entry name" value="Mito_carr"/>
    <property type="match status" value="3"/>
</dbReference>
<keyword evidence="8 9" id="KW-0472">Membrane</keyword>
<evidence type="ECO:0000256" key="3">
    <source>
        <dbReference type="ARBA" id="ARBA00022448"/>
    </source>
</evidence>
<sequence>MEPPMELFEAQAGLTAKSRSTVLDAAIDFTGGTLGGITSVYVGQPLDTVKVKMQTFPALYRNGLDCFLKTYKQDGIARGLYAGTVPSLAANISENAVLFCFYGVCQKLVARLMGGKEILSLNPLENAISGAMAAFFSSFTLCPTELVKCRLQAMREMATKGQLEGGLERLKIGPFGLTKEILQAEGIRGVYKGLTATFLREMPGYFFFFGAYEVSRIFLTPEGKTKDEIGALKTIICGGIGGVGLWVAIFPADVVKSRIQVQSVSGVPPTFRTVFMRILRQEGFKALYNGLGPTVIRTFPATGALFLAYETTKKYLGKLHEYMTNSTSV</sequence>
<evidence type="ECO:0000256" key="2">
    <source>
        <dbReference type="ARBA" id="ARBA00006375"/>
    </source>
</evidence>
<dbReference type="Proteomes" id="UP001497497">
    <property type="component" value="Unassembled WGS sequence"/>
</dbReference>
<comment type="caution">
    <text evidence="11">The sequence shown here is derived from an EMBL/GenBank/DDBJ whole genome shotgun (WGS) entry which is preliminary data.</text>
</comment>
<evidence type="ECO:0000256" key="6">
    <source>
        <dbReference type="ARBA" id="ARBA00022989"/>
    </source>
</evidence>
<dbReference type="GO" id="GO:0031966">
    <property type="term" value="C:mitochondrial membrane"/>
    <property type="evidence" value="ECO:0007669"/>
    <property type="project" value="UniProtKB-SubCell"/>
</dbReference>
<accession>A0AAV2HYX8</accession>
<evidence type="ECO:0000256" key="7">
    <source>
        <dbReference type="ARBA" id="ARBA00023128"/>
    </source>
</evidence>
<evidence type="ECO:0000256" key="8">
    <source>
        <dbReference type="ARBA" id="ARBA00023136"/>
    </source>
</evidence>
<keyword evidence="5" id="KW-0677">Repeat</keyword>
<keyword evidence="7" id="KW-0496">Mitochondrion</keyword>
<dbReference type="FunFam" id="1.50.40.10:FF:000146">
    <property type="entry name" value="Uncharacterized protein, isoform B"/>
    <property type="match status" value="1"/>
</dbReference>
<keyword evidence="3 10" id="KW-0813">Transport</keyword>
<keyword evidence="12" id="KW-1185">Reference proteome</keyword>
<evidence type="ECO:0000256" key="4">
    <source>
        <dbReference type="ARBA" id="ARBA00022692"/>
    </source>
</evidence>
<dbReference type="AlphaFoldDB" id="A0AAV2HYX8"/>
<evidence type="ECO:0000313" key="11">
    <source>
        <dbReference type="EMBL" id="CAL1538746.1"/>
    </source>
</evidence>
<proteinExistence type="inferred from homology"/>
<dbReference type="SUPFAM" id="SSF103506">
    <property type="entry name" value="Mitochondrial carrier"/>
    <property type="match status" value="1"/>
</dbReference>
<keyword evidence="6" id="KW-1133">Transmembrane helix</keyword>
<protein>
    <recommendedName>
        <fullName evidence="13">Mitochondrial ornithine transporter 1</fullName>
    </recommendedName>
</protein>
<feature type="repeat" description="Solcar" evidence="9">
    <location>
        <begin position="23"/>
        <end position="108"/>
    </location>
</feature>
<dbReference type="InterPro" id="IPR050567">
    <property type="entry name" value="Mitochondrial_Carrier"/>
</dbReference>
<organism evidence="11 12">
    <name type="scientific">Lymnaea stagnalis</name>
    <name type="common">Great pond snail</name>
    <name type="synonym">Helix stagnalis</name>
    <dbReference type="NCBI Taxonomy" id="6523"/>
    <lineage>
        <taxon>Eukaryota</taxon>
        <taxon>Metazoa</taxon>
        <taxon>Spiralia</taxon>
        <taxon>Lophotrochozoa</taxon>
        <taxon>Mollusca</taxon>
        <taxon>Gastropoda</taxon>
        <taxon>Heterobranchia</taxon>
        <taxon>Euthyneura</taxon>
        <taxon>Panpulmonata</taxon>
        <taxon>Hygrophila</taxon>
        <taxon>Lymnaeoidea</taxon>
        <taxon>Lymnaeidae</taxon>
        <taxon>Lymnaea</taxon>
    </lineage>
</organism>
<gene>
    <name evidence="11" type="ORF">GSLYS_00012567001</name>
</gene>
<evidence type="ECO:0000313" key="12">
    <source>
        <dbReference type="Proteomes" id="UP001497497"/>
    </source>
</evidence>
<reference evidence="11 12" key="1">
    <citation type="submission" date="2024-04" db="EMBL/GenBank/DDBJ databases">
        <authorList>
            <consortium name="Genoscope - CEA"/>
            <person name="William W."/>
        </authorList>
    </citation>
    <scope>NUCLEOTIDE SEQUENCE [LARGE SCALE GENOMIC DNA]</scope>
</reference>
<evidence type="ECO:0000256" key="10">
    <source>
        <dbReference type="RuleBase" id="RU000488"/>
    </source>
</evidence>
<dbReference type="GO" id="GO:0000064">
    <property type="term" value="F:L-ornithine transmembrane transporter activity"/>
    <property type="evidence" value="ECO:0007669"/>
    <property type="project" value="TreeGrafter"/>
</dbReference>
<dbReference type="InterPro" id="IPR018108">
    <property type="entry name" value="MCP_transmembrane"/>
</dbReference>
<feature type="repeat" description="Solcar" evidence="9">
    <location>
        <begin position="121"/>
        <end position="218"/>
    </location>
</feature>
<keyword evidence="4 9" id="KW-0812">Transmembrane</keyword>
<dbReference type="PANTHER" id="PTHR45624:SF12">
    <property type="entry name" value="MITOCHONDRIAL ORNITHINE TRANSPORTER 1"/>
    <property type="match status" value="1"/>
</dbReference>
<dbReference type="InterPro" id="IPR023395">
    <property type="entry name" value="MCP_dom_sf"/>
</dbReference>
<evidence type="ECO:0008006" key="13">
    <source>
        <dbReference type="Google" id="ProtNLM"/>
    </source>
</evidence>
<comment type="subcellular location">
    <subcellularLocation>
        <location evidence="1">Mitochondrion membrane</location>
        <topology evidence="1">Multi-pass membrane protein</topology>
    </subcellularLocation>
</comment>
<comment type="similarity">
    <text evidence="2 10">Belongs to the mitochondrial carrier (TC 2.A.29) family.</text>
</comment>
<evidence type="ECO:0000256" key="9">
    <source>
        <dbReference type="PROSITE-ProRule" id="PRU00282"/>
    </source>
</evidence>
<feature type="repeat" description="Solcar" evidence="9">
    <location>
        <begin position="229"/>
        <end position="315"/>
    </location>
</feature>